<gene>
    <name evidence="2" type="ORF">BXU00_01775</name>
</gene>
<evidence type="ECO:0000256" key="1">
    <source>
        <dbReference type="SAM" id="Phobius"/>
    </source>
</evidence>
<evidence type="ECO:0000313" key="3">
    <source>
        <dbReference type="Proteomes" id="UP000266622"/>
    </source>
</evidence>
<dbReference type="PANTHER" id="PTHR35337">
    <property type="entry name" value="SLR1478 PROTEIN"/>
    <property type="match status" value="1"/>
</dbReference>
<feature type="transmembrane region" description="Helical" evidence="1">
    <location>
        <begin position="207"/>
        <end position="225"/>
    </location>
</feature>
<feature type="transmembrane region" description="Helical" evidence="1">
    <location>
        <begin position="37"/>
        <end position="58"/>
    </location>
</feature>
<feature type="transmembrane region" description="Helical" evidence="1">
    <location>
        <begin position="237"/>
        <end position="257"/>
    </location>
</feature>
<evidence type="ECO:0000313" key="2">
    <source>
        <dbReference type="EMBL" id="RIB35474.1"/>
    </source>
</evidence>
<comment type="caution">
    <text evidence="2">The sequence shown here is derived from an EMBL/GenBank/DDBJ whole genome shotgun (WGS) entry which is preliminary data.</text>
</comment>
<organism evidence="2 3">
    <name type="scientific">Candidatus Nanoclepta minutus</name>
    <dbReference type="NCBI Taxonomy" id="1940235"/>
    <lineage>
        <taxon>Archaea</taxon>
        <taxon>Nanobdellota</taxon>
        <taxon>Candidatus Nanoclepta</taxon>
    </lineage>
</organism>
<dbReference type="Pfam" id="PF01944">
    <property type="entry name" value="SpoIIM"/>
    <property type="match status" value="1"/>
</dbReference>
<proteinExistence type="predicted"/>
<feature type="transmembrane region" description="Helical" evidence="1">
    <location>
        <begin position="79"/>
        <end position="102"/>
    </location>
</feature>
<feature type="transmembrane region" description="Helical" evidence="1">
    <location>
        <begin position="143"/>
        <end position="163"/>
    </location>
</feature>
<dbReference type="InterPro" id="IPR002798">
    <property type="entry name" value="SpoIIM-like"/>
</dbReference>
<evidence type="ECO:0008006" key="4">
    <source>
        <dbReference type="Google" id="ProtNLM"/>
    </source>
</evidence>
<keyword evidence="1" id="KW-1133">Transmembrane helix</keyword>
<name>A0A397WN15_9ARCH</name>
<dbReference type="Proteomes" id="UP000266622">
    <property type="component" value="Unassembled WGS sequence"/>
</dbReference>
<dbReference type="PANTHER" id="PTHR35337:SF1">
    <property type="entry name" value="SLR1478 PROTEIN"/>
    <property type="match status" value="1"/>
</dbReference>
<accession>A0A397WN15</accession>
<feature type="transmembrane region" description="Helical" evidence="1">
    <location>
        <begin position="12"/>
        <end position="31"/>
    </location>
</feature>
<keyword evidence="1" id="KW-0472">Membrane</keyword>
<dbReference type="AlphaFoldDB" id="A0A397WN15"/>
<sequence>MYDLLLTNIKRKYLFLFLLTFFSIIFSSILVKNSGESSGILVITFSMIPLMEVINRLLEKEILKFSTDSRINIIIRHRELILSYFSIFFASIFACYISYIFFPNLFKQQIKAVYEIGQEAISYGYSFRKDAFFSFILINNLKVLMLFFTLSVIFGAGSIYLLLWNSSIIGTFLGMKAEGYSGSLIFKYVFYPLYSLLRILPHGILEFLGYFLASLSGGILAISLLSNRDKESLQQIVSDSLLLFLFSIFFIVIGAFVEAFL</sequence>
<dbReference type="EMBL" id="MWMI01000002">
    <property type="protein sequence ID" value="RIB35474.1"/>
    <property type="molecule type" value="Genomic_DNA"/>
</dbReference>
<keyword evidence="1" id="KW-0812">Transmembrane</keyword>
<reference evidence="2 3" key="1">
    <citation type="journal article" date="2018" name="Syst. Appl. Microbiol.">
        <title>A new symbiotic nanoarchaeote (Candidatus Nanoclepta minutus) and its host (Zestosphaera tikiterensis gen. nov., sp. nov.) from a New Zealand hot spring.</title>
        <authorList>
            <person name="St John E."/>
            <person name="Liu Y."/>
            <person name="Podar M."/>
            <person name="Stott M.B."/>
            <person name="Meneghin J."/>
            <person name="Chen Z."/>
            <person name="Lagutin K."/>
            <person name="Mitchell K."/>
            <person name="Reysenbach A.L."/>
        </authorList>
    </citation>
    <scope>NUCLEOTIDE SEQUENCE [LARGE SCALE GENOMIC DNA]</scope>
    <source>
        <strain evidence="2">NZ3</strain>
    </source>
</reference>
<protein>
    <recommendedName>
        <fullName evidence="4">Stage II sporulation protein M</fullName>
    </recommendedName>
</protein>